<proteinExistence type="predicted"/>
<sequence>MPLIDYFDTRLWRKGGFAPIRRPVVVSISSVVSANLFICFDLTDQVLGICPGMQLYNYCPYKANEDNSH</sequence>
<keyword evidence="2" id="KW-1185">Reference proteome</keyword>
<dbReference type="EMBL" id="FNAN01000022">
    <property type="protein sequence ID" value="SDG70782.1"/>
    <property type="molecule type" value="Genomic_DNA"/>
</dbReference>
<evidence type="ECO:0000313" key="2">
    <source>
        <dbReference type="Proteomes" id="UP000198748"/>
    </source>
</evidence>
<protein>
    <submittedName>
        <fullName evidence="1">Uncharacterized protein</fullName>
    </submittedName>
</protein>
<dbReference type="Proteomes" id="UP000198748">
    <property type="component" value="Unassembled WGS sequence"/>
</dbReference>
<name>A0A1G7WFQ5_9BACT</name>
<gene>
    <name evidence="1" type="ORF">SAMN04487996_12230</name>
</gene>
<organism evidence="1 2">
    <name type="scientific">Dyadobacter soli</name>
    <dbReference type="NCBI Taxonomy" id="659014"/>
    <lineage>
        <taxon>Bacteria</taxon>
        <taxon>Pseudomonadati</taxon>
        <taxon>Bacteroidota</taxon>
        <taxon>Cytophagia</taxon>
        <taxon>Cytophagales</taxon>
        <taxon>Spirosomataceae</taxon>
        <taxon>Dyadobacter</taxon>
    </lineage>
</organism>
<reference evidence="2" key="1">
    <citation type="submission" date="2016-10" db="EMBL/GenBank/DDBJ databases">
        <authorList>
            <person name="Varghese N."/>
            <person name="Submissions S."/>
        </authorList>
    </citation>
    <scope>NUCLEOTIDE SEQUENCE [LARGE SCALE GENOMIC DNA]</scope>
    <source>
        <strain evidence="2">DSM 25329</strain>
    </source>
</reference>
<dbReference type="AlphaFoldDB" id="A0A1G7WFQ5"/>
<evidence type="ECO:0000313" key="1">
    <source>
        <dbReference type="EMBL" id="SDG70782.1"/>
    </source>
</evidence>
<accession>A0A1G7WFQ5</accession>